<dbReference type="InterPro" id="IPR011990">
    <property type="entry name" value="TPR-like_helical_dom_sf"/>
</dbReference>
<evidence type="ECO:0008006" key="5">
    <source>
        <dbReference type="Google" id="ProtNLM"/>
    </source>
</evidence>
<keyword evidence="1" id="KW-0677">Repeat</keyword>
<dbReference type="FunFam" id="1.25.40.10:FF:000790">
    <property type="entry name" value="Pentatricopeptide repeat-containing protein"/>
    <property type="match status" value="1"/>
</dbReference>
<feature type="repeat" description="PPR" evidence="2">
    <location>
        <begin position="125"/>
        <end position="159"/>
    </location>
</feature>
<dbReference type="Gene3D" id="1.25.40.10">
    <property type="entry name" value="Tetratricopeptide repeat domain"/>
    <property type="match status" value="3"/>
</dbReference>
<dbReference type="PANTHER" id="PTHR47926:SF452">
    <property type="entry name" value="PENTATRICOPEPTIDE REPEAT-CONTAINING PROTEIN"/>
    <property type="match status" value="1"/>
</dbReference>
<dbReference type="Pfam" id="PF20431">
    <property type="entry name" value="E_motif"/>
    <property type="match status" value="1"/>
</dbReference>
<reference evidence="3 4" key="1">
    <citation type="submission" date="2024-11" db="EMBL/GenBank/DDBJ databases">
        <title>A near-complete genome assembly of Cinchona calisaya.</title>
        <authorList>
            <person name="Lian D.C."/>
            <person name="Zhao X.W."/>
            <person name="Wei L."/>
        </authorList>
    </citation>
    <scope>NUCLEOTIDE SEQUENCE [LARGE SCALE GENOMIC DNA]</scope>
    <source>
        <tissue evidence="3">Nenye</tissue>
    </source>
</reference>
<proteinExistence type="predicted"/>
<evidence type="ECO:0000256" key="2">
    <source>
        <dbReference type="PROSITE-ProRule" id="PRU00708"/>
    </source>
</evidence>
<protein>
    <recommendedName>
        <fullName evidence="5">Pentatricopeptide repeat-containing protein</fullName>
    </recommendedName>
</protein>
<accession>A0ABD2ZXH8</accession>
<dbReference type="EMBL" id="JBJUIK010000007">
    <property type="protein sequence ID" value="KAL3523192.1"/>
    <property type="molecule type" value="Genomic_DNA"/>
</dbReference>
<dbReference type="PANTHER" id="PTHR47926">
    <property type="entry name" value="PENTATRICOPEPTIDE REPEAT-CONTAINING PROTEIN"/>
    <property type="match status" value="1"/>
</dbReference>
<name>A0ABD2ZXH8_9GENT</name>
<dbReference type="GO" id="GO:0016070">
    <property type="term" value="P:RNA metabolic process"/>
    <property type="evidence" value="ECO:0007669"/>
    <property type="project" value="UniProtKB-ARBA"/>
</dbReference>
<comment type="caution">
    <text evidence="3">The sequence shown here is derived from an EMBL/GenBank/DDBJ whole genome shotgun (WGS) entry which is preliminary data.</text>
</comment>
<evidence type="ECO:0000313" key="4">
    <source>
        <dbReference type="Proteomes" id="UP001630127"/>
    </source>
</evidence>
<evidence type="ECO:0000256" key="1">
    <source>
        <dbReference type="ARBA" id="ARBA00022737"/>
    </source>
</evidence>
<dbReference type="Pfam" id="PF01535">
    <property type="entry name" value="PPR"/>
    <property type="match status" value="3"/>
</dbReference>
<keyword evidence="4" id="KW-1185">Reference proteome</keyword>
<dbReference type="InterPro" id="IPR046848">
    <property type="entry name" value="E_motif"/>
</dbReference>
<dbReference type="Proteomes" id="UP001630127">
    <property type="component" value="Unassembled WGS sequence"/>
</dbReference>
<dbReference type="InterPro" id="IPR002885">
    <property type="entry name" value="PPR_rpt"/>
</dbReference>
<evidence type="ECO:0000313" key="3">
    <source>
        <dbReference type="EMBL" id="KAL3523192.1"/>
    </source>
</evidence>
<gene>
    <name evidence="3" type="ORF">ACH5RR_016026</name>
</gene>
<feature type="repeat" description="PPR" evidence="2">
    <location>
        <begin position="260"/>
        <end position="294"/>
    </location>
</feature>
<dbReference type="NCBIfam" id="TIGR00756">
    <property type="entry name" value="PPR"/>
    <property type="match status" value="4"/>
</dbReference>
<organism evidence="3 4">
    <name type="scientific">Cinchona calisaya</name>
    <dbReference type="NCBI Taxonomy" id="153742"/>
    <lineage>
        <taxon>Eukaryota</taxon>
        <taxon>Viridiplantae</taxon>
        <taxon>Streptophyta</taxon>
        <taxon>Embryophyta</taxon>
        <taxon>Tracheophyta</taxon>
        <taxon>Spermatophyta</taxon>
        <taxon>Magnoliopsida</taxon>
        <taxon>eudicotyledons</taxon>
        <taxon>Gunneridae</taxon>
        <taxon>Pentapetalae</taxon>
        <taxon>asterids</taxon>
        <taxon>lamiids</taxon>
        <taxon>Gentianales</taxon>
        <taxon>Rubiaceae</taxon>
        <taxon>Cinchonoideae</taxon>
        <taxon>Cinchoneae</taxon>
        <taxon>Cinchona</taxon>
    </lineage>
</organism>
<dbReference type="AlphaFoldDB" id="A0ABD2ZXH8"/>
<feature type="repeat" description="PPR" evidence="2">
    <location>
        <begin position="295"/>
        <end position="329"/>
    </location>
</feature>
<dbReference type="Pfam" id="PF13041">
    <property type="entry name" value="PPR_2"/>
    <property type="match status" value="1"/>
</dbReference>
<dbReference type="InterPro" id="IPR046960">
    <property type="entry name" value="PPR_At4g14850-like_plant"/>
</dbReference>
<dbReference type="PROSITE" id="PS51375">
    <property type="entry name" value="PPR"/>
    <property type="match status" value="3"/>
</dbReference>
<sequence>MLATFSHLLSKQPTNSIPTAQFFWVFRAFNSWALAIRKASSPHEALKLYTQMQCKRVPFDSFSVLFTVKSCTILNNVSIIRHLHSHILKLGFSSHVYVATSLLNAYVVASFDDACDLFDEMSERNTVTWNTMITGYARYGELGKARRVFDRMPMRDLSSWSAVIAGCMGNCRWDEGLALFREMIMIEGLKPDQVIFGSILPGCGHMGSVGVVFGKSIHGFVVKNKWELNVELGTCLVNMYAKCGHLKSACLVFDMMTDRNVVVWTALICGFAQHGCVEDVRLIFQRMTECGVRPNELTFTGLLSACAQAGFVEEGRGYFRMIQEYGLRPRIQHYGCMVDLFGKAGLLGEAYEIISSMPFEPNVVIWGSFLASCKVHKQFEMAERIFNQVMRTVRPENDGGVYTLISDLYVLSGKWGEAERIRELILNRKVRKARGSSFIRSETT</sequence>